<dbReference type="Proteomes" id="UP000448038">
    <property type="component" value="Unassembled WGS sequence"/>
</dbReference>
<gene>
    <name evidence="7" type="primary">hdfR</name>
    <name evidence="6" type="ORF">GNP77_05295</name>
    <name evidence="7" type="ORF">GNP88_15360</name>
</gene>
<dbReference type="Proteomes" id="UP000435323">
    <property type="component" value="Unassembled WGS sequence"/>
</dbReference>
<comment type="caution">
    <text evidence="7">The sequence shown here is derived from an EMBL/GenBank/DDBJ whole genome shotgun (WGS) entry which is preliminary data.</text>
</comment>
<dbReference type="PROSITE" id="PS50931">
    <property type="entry name" value="HTH_LYSR"/>
    <property type="match status" value="1"/>
</dbReference>
<proteinExistence type="inferred from homology"/>
<evidence type="ECO:0000256" key="3">
    <source>
        <dbReference type="ARBA" id="ARBA00023125"/>
    </source>
</evidence>
<sequence>MITLDTDLLKTFLEVTKTRHFGRAAEHLFLTQSAVSFRVRQLESQLGNPLFTRQRHNVQLTAAGERLLPYAEAILQTWGRAKQDVALTEDYNSQITIGASALIWEFDGISDWINGIYDTISGLALRLESIPRQELAKALLEKSVDLFITSEPPKIDGIRVFKIRDYQLQLVSSTPNSTMETIQSMPLVYLDWGARFAIQHSKIAELQKTPILHTHSSKMALDYLMSHSSIGYLPAPVINQSVDNKELYVVEGAPIMEQELYLVWQEKSEKAELIEQITNIKPKMVTSSV</sequence>
<dbReference type="SUPFAM" id="SSF53850">
    <property type="entry name" value="Periplasmic binding protein-like II"/>
    <property type="match status" value="1"/>
</dbReference>
<dbReference type="AlphaFoldDB" id="A0A6I3YBI8"/>
<dbReference type="InterPro" id="IPR036390">
    <property type="entry name" value="WH_DNA-bd_sf"/>
</dbReference>
<evidence type="ECO:0000256" key="2">
    <source>
        <dbReference type="ARBA" id="ARBA00023015"/>
    </source>
</evidence>
<accession>A0A6I3YBI8</accession>
<comment type="similarity">
    <text evidence="1">Belongs to the LysR transcriptional regulatory family.</text>
</comment>
<evidence type="ECO:0000313" key="9">
    <source>
        <dbReference type="Proteomes" id="UP000448038"/>
    </source>
</evidence>
<dbReference type="PANTHER" id="PTHR30579">
    <property type="entry name" value="TRANSCRIPTIONAL REGULATOR"/>
    <property type="match status" value="1"/>
</dbReference>
<dbReference type="NCBIfam" id="NF002946">
    <property type="entry name" value="PRK03601.1"/>
    <property type="match status" value="1"/>
</dbReference>
<dbReference type="InterPro" id="IPR005119">
    <property type="entry name" value="LysR_subst-bd"/>
</dbReference>
<evidence type="ECO:0000259" key="5">
    <source>
        <dbReference type="PROSITE" id="PS50931"/>
    </source>
</evidence>
<evidence type="ECO:0000256" key="4">
    <source>
        <dbReference type="ARBA" id="ARBA00023163"/>
    </source>
</evidence>
<feature type="domain" description="HTH lysR-type" evidence="5">
    <location>
        <begin position="4"/>
        <end position="61"/>
    </location>
</feature>
<protein>
    <submittedName>
        <fullName evidence="7">HTH-type transcriptional regulator HdfR</fullName>
    </submittedName>
</protein>
<dbReference type="FunFam" id="1.10.10.10:FF:000001">
    <property type="entry name" value="LysR family transcriptional regulator"/>
    <property type="match status" value="1"/>
</dbReference>
<keyword evidence="2" id="KW-0805">Transcription regulation</keyword>
<dbReference type="GO" id="GO:0003677">
    <property type="term" value="F:DNA binding"/>
    <property type="evidence" value="ECO:0007669"/>
    <property type="project" value="UniProtKB-KW"/>
</dbReference>
<evidence type="ECO:0000313" key="8">
    <source>
        <dbReference type="Proteomes" id="UP000435323"/>
    </source>
</evidence>
<dbReference type="Gene3D" id="3.40.190.10">
    <property type="entry name" value="Periplasmic binding protein-like II"/>
    <property type="match status" value="2"/>
</dbReference>
<evidence type="ECO:0000313" key="7">
    <source>
        <dbReference type="EMBL" id="MUK50532.1"/>
    </source>
</evidence>
<dbReference type="EMBL" id="WOBO01000005">
    <property type="protein sequence ID" value="MUK44792.1"/>
    <property type="molecule type" value="Genomic_DNA"/>
</dbReference>
<name>A0A6I3YBI8_ALIFS</name>
<reference evidence="8 9" key="1">
    <citation type="submission" date="2019-11" db="EMBL/GenBank/DDBJ databases">
        <title>Using colonization assays and comparative genomics to discover symbiosis behaviors and factors in Vibrio fischeri.</title>
        <authorList>
            <person name="Bongrand C."/>
            <person name="Moriano-Gutierrez S."/>
            <person name="Arevalo P."/>
            <person name="Mcfall-Ngai M."/>
            <person name="Visick K."/>
            <person name="Polz M.F."/>
            <person name="Ruby E.G."/>
        </authorList>
    </citation>
    <scope>NUCLEOTIDE SEQUENCE [LARGE SCALE GENOMIC DNA]</scope>
    <source>
        <strain evidence="6">Emors.3.2</strain>
        <strain evidence="8">emors.3.2</strain>
        <strain evidence="7">Emors.4.1</strain>
        <strain evidence="9">emors.4.1</strain>
    </source>
</reference>
<dbReference type="Gene3D" id="1.10.10.10">
    <property type="entry name" value="Winged helix-like DNA-binding domain superfamily/Winged helix DNA-binding domain"/>
    <property type="match status" value="1"/>
</dbReference>
<dbReference type="Pfam" id="PF03466">
    <property type="entry name" value="LysR_substrate"/>
    <property type="match status" value="1"/>
</dbReference>
<dbReference type="InterPro" id="IPR036388">
    <property type="entry name" value="WH-like_DNA-bd_sf"/>
</dbReference>
<organism evidence="7 9">
    <name type="scientific">Aliivibrio fischeri</name>
    <name type="common">Vibrio fischeri</name>
    <dbReference type="NCBI Taxonomy" id="668"/>
    <lineage>
        <taxon>Bacteria</taxon>
        <taxon>Pseudomonadati</taxon>
        <taxon>Pseudomonadota</taxon>
        <taxon>Gammaproteobacteria</taxon>
        <taxon>Vibrionales</taxon>
        <taxon>Vibrionaceae</taxon>
        <taxon>Aliivibrio</taxon>
    </lineage>
</organism>
<evidence type="ECO:0000313" key="6">
    <source>
        <dbReference type="EMBL" id="MUK44792.1"/>
    </source>
</evidence>
<keyword evidence="4" id="KW-0804">Transcription</keyword>
<keyword evidence="3" id="KW-0238">DNA-binding</keyword>
<dbReference type="InterPro" id="IPR050176">
    <property type="entry name" value="LTTR"/>
</dbReference>
<evidence type="ECO:0000256" key="1">
    <source>
        <dbReference type="ARBA" id="ARBA00009437"/>
    </source>
</evidence>
<dbReference type="EMBL" id="WOBN01000023">
    <property type="protein sequence ID" value="MUK50532.1"/>
    <property type="molecule type" value="Genomic_DNA"/>
</dbReference>
<dbReference type="InterPro" id="IPR000847">
    <property type="entry name" value="LysR_HTH_N"/>
</dbReference>
<dbReference type="Pfam" id="PF00126">
    <property type="entry name" value="HTH_1"/>
    <property type="match status" value="1"/>
</dbReference>
<dbReference type="PRINTS" id="PR00039">
    <property type="entry name" value="HTHLYSR"/>
</dbReference>
<dbReference type="PANTHER" id="PTHR30579:SF8">
    <property type="entry name" value="HTH-TYPE TRANSCRIPTIONAL REGULATOR HDFR"/>
    <property type="match status" value="1"/>
</dbReference>
<dbReference type="GO" id="GO:0003700">
    <property type="term" value="F:DNA-binding transcription factor activity"/>
    <property type="evidence" value="ECO:0007669"/>
    <property type="project" value="InterPro"/>
</dbReference>
<dbReference type="SUPFAM" id="SSF46785">
    <property type="entry name" value="Winged helix' DNA-binding domain"/>
    <property type="match status" value="1"/>
</dbReference>